<dbReference type="GO" id="GO:0006281">
    <property type="term" value="P:DNA repair"/>
    <property type="evidence" value="ECO:0007669"/>
    <property type="project" value="InterPro"/>
</dbReference>
<feature type="domain" description="Helix-hairpin-helix DNA-binding motif class 1" evidence="2">
    <location>
        <begin position="294"/>
        <end position="313"/>
    </location>
</feature>
<dbReference type="Pfam" id="PF00753">
    <property type="entry name" value="Lactamase_B"/>
    <property type="match status" value="1"/>
</dbReference>
<dbReference type="AlphaFoldDB" id="A0A2P6MK89"/>
<dbReference type="Gene3D" id="3.60.15.10">
    <property type="entry name" value="Ribonuclease Z/Hydroxyacylglutathione hydrolase-like"/>
    <property type="match status" value="1"/>
</dbReference>
<keyword evidence="4" id="KW-0378">Hydrolase</keyword>
<dbReference type="InterPro" id="IPR010994">
    <property type="entry name" value="RuvA_2-like"/>
</dbReference>
<comment type="caution">
    <text evidence="4">The sequence shown here is derived from an EMBL/GenBank/DDBJ whole genome shotgun (WGS) entry which is preliminary data.</text>
</comment>
<dbReference type="Pfam" id="PF12836">
    <property type="entry name" value="HHH_3"/>
    <property type="match status" value="1"/>
</dbReference>
<protein>
    <submittedName>
        <fullName evidence="4">MBL fold metallo-hydrolase</fullName>
    </submittedName>
</protein>
<dbReference type="InterPro" id="IPR001279">
    <property type="entry name" value="Metallo-B-lactamas"/>
</dbReference>
<dbReference type="CDD" id="cd07731">
    <property type="entry name" value="ComA-like_MBL-fold"/>
    <property type="match status" value="1"/>
</dbReference>
<dbReference type="SMART" id="SM00849">
    <property type="entry name" value="Lactamase_B"/>
    <property type="match status" value="1"/>
</dbReference>
<dbReference type="Proteomes" id="UP000243650">
    <property type="component" value="Unassembled WGS sequence"/>
</dbReference>
<feature type="region of interest" description="Disordered" evidence="1">
    <location>
        <begin position="245"/>
        <end position="283"/>
    </location>
</feature>
<evidence type="ECO:0000259" key="3">
    <source>
        <dbReference type="SMART" id="SM00849"/>
    </source>
</evidence>
<feature type="compositionally biased region" description="Acidic residues" evidence="1">
    <location>
        <begin position="255"/>
        <end position="273"/>
    </location>
</feature>
<dbReference type="SUPFAM" id="SSF47781">
    <property type="entry name" value="RuvA domain 2-like"/>
    <property type="match status" value="1"/>
</dbReference>
<dbReference type="GO" id="GO:0016787">
    <property type="term" value="F:hydrolase activity"/>
    <property type="evidence" value="ECO:0007669"/>
    <property type="project" value="UniProtKB-KW"/>
</dbReference>
<dbReference type="InterPro" id="IPR003583">
    <property type="entry name" value="Hlx-hairpin-Hlx_DNA-bd_motif"/>
</dbReference>
<reference evidence="4 5" key="1">
    <citation type="submission" date="2018-03" db="EMBL/GenBank/DDBJ databases">
        <title>Bacillus urumqiensis sp. nov., a moderately haloalkaliphilic bacterium isolated from a salt lake.</title>
        <authorList>
            <person name="Zhao B."/>
            <person name="Liao Z."/>
        </authorList>
    </citation>
    <scope>NUCLEOTIDE SEQUENCE [LARGE SCALE GENOMIC DNA]</scope>
    <source>
        <strain evidence="4 5">BZ-SZ-XJ18</strain>
    </source>
</reference>
<dbReference type="SMART" id="SM00278">
    <property type="entry name" value="HhH1"/>
    <property type="match status" value="2"/>
</dbReference>
<dbReference type="PANTHER" id="PTHR30619">
    <property type="entry name" value="DNA INTERNALIZATION/COMPETENCE PROTEIN COMEC/REC2"/>
    <property type="match status" value="1"/>
</dbReference>
<dbReference type="EMBL" id="PVNS01000003">
    <property type="protein sequence ID" value="PRO66665.1"/>
    <property type="molecule type" value="Genomic_DNA"/>
</dbReference>
<evidence type="ECO:0000313" key="4">
    <source>
        <dbReference type="EMBL" id="PRO66665.1"/>
    </source>
</evidence>
<evidence type="ECO:0000259" key="2">
    <source>
        <dbReference type="SMART" id="SM00278"/>
    </source>
</evidence>
<dbReference type="Gene3D" id="1.10.150.320">
    <property type="entry name" value="Photosystem II 12 kDa extrinsic protein"/>
    <property type="match status" value="1"/>
</dbReference>
<evidence type="ECO:0000256" key="1">
    <source>
        <dbReference type="SAM" id="MobiDB-lite"/>
    </source>
</evidence>
<name>A0A2P6MK89_ALKUR</name>
<dbReference type="InterPro" id="IPR035681">
    <property type="entry name" value="ComA-like_MBL"/>
</dbReference>
<sequence>MTIHFIDAGQGDATLFELDSGETLLFDTGDYQSDDVVDYLGAQGIEEIDILVGSHPHADHIGQMDLVLEQLAVDEVWLSGAVTSSNTFERVLDAVDGSGAVYEEPRAGDVFDLGPLEIDVLHPSSLSGNLNDDSLAVRMVYGEVSVLLTGDVEASGEEAMLSRGKPVDADIFQLGHHGSNTSTTQAFLDAVSPETAIVSYGADNSYGHPHAEVVERVEASGADLYGTADHGTIVVTTDGADYTVETGQDGGVEPQETEETLPEEEEEQPEEADSGGAAGTVPAGCVDINYASAEELEAIQHIGPERAEQILSLRPFGSVEELTRVDGIAEGRLADILAEGKACAGGAAQ</sequence>
<dbReference type="InterPro" id="IPR052159">
    <property type="entry name" value="Competence_DNA_uptake"/>
</dbReference>
<dbReference type="OrthoDB" id="9761531at2"/>
<organism evidence="4 5">
    <name type="scientific">Alkalicoccus urumqiensis</name>
    <name type="common">Bacillus urumqiensis</name>
    <dbReference type="NCBI Taxonomy" id="1548213"/>
    <lineage>
        <taxon>Bacteria</taxon>
        <taxon>Bacillati</taxon>
        <taxon>Bacillota</taxon>
        <taxon>Bacilli</taxon>
        <taxon>Bacillales</taxon>
        <taxon>Bacillaceae</taxon>
        <taxon>Alkalicoccus</taxon>
    </lineage>
</organism>
<gene>
    <name evidence="4" type="ORF">C6I21_04190</name>
</gene>
<accession>A0A2P6MK89</accession>
<dbReference type="GO" id="GO:0003677">
    <property type="term" value="F:DNA binding"/>
    <property type="evidence" value="ECO:0007669"/>
    <property type="project" value="InterPro"/>
</dbReference>
<dbReference type="PANTHER" id="PTHR30619:SF7">
    <property type="entry name" value="BETA-LACTAMASE DOMAIN PROTEIN"/>
    <property type="match status" value="1"/>
</dbReference>
<feature type="domain" description="Helix-hairpin-helix DNA-binding motif class 1" evidence="2">
    <location>
        <begin position="320"/>
        <end position="339"/>
    </location>
</feature>
<evidence type="ECO:0000313" key="5">
    <source>
        <dbReference type="Proteomes" id="UP000243650"/>
    </source>
</evidence>
<dbReference type="SUPFAM" id="SSF56281">
    <property type="entry name" value="Metallo-hydrolase/oxidoreductase"/>
    <property type="match status" value="1"/>
</dbReference>
<keyword evidence="5" id="KW-1185">Reference proteome</keyword>
<dbReference type="InterPro" id="IPR036866">
    <property type="entry name" value="RibonucZ/Hydroxyglut_hydro"/>
</dbReference>
<feature type="domain" description="Metallo-beta-lactamase" evidence="3">
    <location>
        <begin position="10"/>
        <end position="203"/>
    </location>
</feature>
<proteinExistence type="predicted"/>